<dbReference type="AlphaFoldDB" id="A0A5P0ZLC2"/>
<accession>A0A5P0ZLC2</accession>
<dbReference type="InterPro" id="IPR006427">
    <property type="entry name" value="Portal_HK97"/>
</dbReference>
<comment type="caution">
    <text evidence="1">The sequence shown here is derived from an EMBL/GenBank/DDBJ whole genome shotgun (WGS) entry which is preliminary data.</text>
</comment>
<reference evidence="1 2" key="1">
    <citation type="journal article" date="2019" name="Syst. Appl. Microbiol.">
        <title>Polyphasic characterization of two novel Lactobacillus spp. isolated from blown salami packages: Description of Lactobacillus halodurans sp. nov. and Lactobacillus salsicarnum sp. nov.</title>
        <authorList>
            <person name="Schuster J.A."/>
            <person name="Klingl A."/>
            <person name="Vogel R.F."/>
            <person name="Ehrmann M.A."/>
        </authorList>
    </citation>
    <scope>NUCLEOTIDE SEQUENCE [LARGE SCALE GENOMIC DNA]</scope>
    <source>
        <strain evidence="1 2">TMW 1.2172</strain>
    </source>
</reference>
<dbReference type="EMBL" id="VDFP01000001">
    <property type="protein sequence ID" value="MQS75008.1"/>
    <property type="molecule type" value="Genomic_DNA"/>
</dbReference>
<evidence type="ECO:0000313" key="1">
    <source>
        <dbReference type="EMBL" id="MQS75008.1"/>
    </source>
</evidence>
<dbReference type="Proteomes" id="UP000414364">
    <property type="component" value="Unassembled WGS sequence"/>
</dbReference>
<sequence>MSSFVFANITNGGLKVNKSDLDAEAKGNIRSEFEKSNAGAGNSSRTLVMDSSMDYTPLEVNTDILKLVNSNDWSSKQIAKVFGLSTYQLGVEENHSSVSQTNMNYINGTLSHYFNVFTAELDFKLLSHADKQSFRFNTDRLFSVDPETTTQNVIKAVQGGILTINEGRKRMNLPAVDGGDSLLVSLNYVHLDNMDNYQNNKDKKGENSVNE</sequence>
<dbReference type="NCBIfam" id="TIGR01537">
    <property type="entry name" value="portal_HK97"/>
    <property type="match status" value="1"/>
</dbReference>
<gene>
    <name evidence="1" type="ORF">FHL06_01170</name>
</gene>
<name>A0A5P0ZLC2_9LACO</name>
<proteinExistence type="predicted"/>
<dbReference type="Pfam" id="PF04860">
    <property type="entry name" value="Phage_portal"/>
    <property type="match status" value="1"/>
</dbReference>
<dbReference type="InterPro" id="IPR006944">
    <property type="entry name" value="Phage/GTA_portal"/>
</dbReference>
<evidence type="ECO:0000313" key="2">
    <source>
        <dbReference type="Proteomes" id="UP000414364"/>
    </source>
</evidence>
<protein>
    <submittedName>
        <fullName evidence="1">Phage portal protein</fullName>
    </submittedName>
</protein>
<organism evidence="1 2">
    <name type="scientific">Companilactobacillus halodurans</name>
    <dbReference type="NCBI Taxonomy" id="2584183"/>
    <lineage>
        <taxon>Bacteria</taxon>
        <taxon>Bacillati</taxon>
        <taxon>Bacillota</taxon>
        <taxon>Bacilli</taxon>
        <taxon>Lactobacillales</taxon>
        <taxon>Lactobacillaceae</taxon>
        <taxon>Companilactobacillus</taxon>
    </lineage>
</organism>